<dbReference type="CDD" id="cd20273">
    <property type="entry name" value="Complex1_LYR_unchar"/>
    <property type="match status" value="1"/>
</dbReference>
<evidence type="ECO:0000313" key="3">
    <source>
        <dbReference type="EMBL" id="KAG0330052.1"/>
    </source>
</evidence>
<feature type="domain" description="LYR motif-containing protein Cup1-like N-terminal" evidence="2">
    <location>
        <begin position="23"/>
        <end position="107"/>
    </location>
</feature>
<feature type="compositionally biased region" description="Polar residues" evidence="1">
    <location>
        <begin position="130"/>
        <end position="158"/>
    </location>
</feature>
<evidence type="ECO:0000313" key="4">
    <source>
        <dbReference type="Proteomes" id="UP000738325"/>
    </source>
</evidence>
<name>A0A9P6V0U7_9FUNG</name>
<evidence type="ECO:0000259" key="2">
    <source>
        <dbReference type="Pfam" id="PF20263"/>
    </source>
</evidence>
<dbReference type="InterPro" id="IPR046896">
    <property type="entry name" value="Cup1-like_N"/>
</dbReference>
<feature type="region of interest" description="Disordered" evidence="1">
    <location>
        <begin position="394"/>
        <end position="420"/>
    </location>
</feature>
<feature type="region of interest" description="Disordered" evidence="1">
    <location>
        <begin position="345"/>
        <end position="368"/>
    </location>
</feature>
<accession>A0A9P6V0U7</accession>
<protein>
    <recommendedName>
        <fullName evidence="2">LYR motif-containing protein Cup1-like N-terminal domain-containing protein</fullName>
    </recommendedName>
</protein>
<keyword evidence="4" id="KW-1185">Reference proteome</keyword>
<proteinExistence type="predicted"/>
<feature type="compositionally biased region" description="Polar residues" evidence="1">
    <location>
        <begin position="179"/>
        <end position="192"/>
    </location>
</feature>
<feature type="compositionally biased region" description="Polar residues" evidence="1">
    <location>
        <begin position="396"/>
        <end position="420"/>
    </location>
</feature>
<evidence type="ECO:0000256" key="1">
    <source>
        <dbReference type="SAM" id="MobiDB-lite"/>
    </source>
</evidence>
<reference evidence="3" key="1">
    <citation type="journal article" date="2020" name="Fungal Divers.">
        <title>Resolving the Mortierellaceae phylogeny through synthesis of multi-gene phylogenetics and phylogenomics.</title>
        <authorList>
            <person name="Vandepol N."/>
            <person name="Liber J."/>
            <person name="Desiro A."/>
            <person name="Na H."/>
            <person name="Kennedy M."/>
            <person name="Barry K."/>
            <person name="Grigoriev I.V."/>
            <person name="Miller A.N."/>
            <person name="O'Donnell K."/>
            <person name="Stajich J.E."/>
            <person name="Bonito G."/>
        </authorList>
    </citation>
    <scope>NUCLEOTIDE SEQUENCE</scope>
    <source>
        <strain evidence="3">REB-010B</strain>
    </source>
</reference>
<dbReference type="Proteomes" id="UP000738325">
    <property type="component" value="Unassembled WGS sequence"/>
</dbReference>
<dbReference type="OrthoDB" id="198652at2759"/>
<feature type="region of interest" description="Disordered" evidence="1">
    <location>
        <begin position="127"/>
        <end position="208"/>
    </location>
</feature>
<dbReference type="Pfam" id="PF20263">
    <property type="entry name" value="LYRM2-like"/>
    <property type="match status" value="1"/>
</dbReference>
<organism evidence="3 4">
    <name type="scientific">Dissophora globulifera</name>
    <dbReference type="NCBI Taxonomy" id="979702"/>
    <lineage>
        <taxon>Eukaryota</taxon>
        <taxon>Fungi</taxon>
        <taxon>Fungi incertae sedis</taxon>
        <taxon>Mucoromycota</taxon>
        <taxon>Mortierellomycotina</taxon>
        <taxon>Mortierellomycetes</taxon>
        <taxon>Mortierellales</taxon>
        <taxon>Mortierellaceae</taxon>
        <taxon>Dissophora</taxon>
    </lineage>
</organism>
<feature type="compositionally biased region" description="Low complexity" evidence="1">
    <location>
        <begin position="159"/>
        <end position="178"/>
    </location>
</feature>
<comment type="caution">
    <text evidence="3">The sequence shown here is derived from an EMBL/GenBank/DDBJ whole genome shotgun (WGS) entry which is preliminary data.</text>
</comment>
<dbReference type="AlphaFoldDB" id="A0A9P6V0U7"/>
<feature type="region of interest" description="Disordered" evidence="1">
    <location>
        <begin position="455"/>
        <end position="479"/>
    </location>
</feature>
<gene>
    <name evidence="3" type="ORF">BGZ99_008775</name>
</gene>
<dbReference type="EMBL" id="JAAAIP010000007">
    <property type="protein sequence ID" value="KAG0330052.1"/>
    <property type="molecule type" value="Genomic_DNA"/>
</dbReference>
<sequence length="479" mass="53309">MPTYAPVPHSFQALSHRGRALFLYRHILREGATFFDERASQWVKLRAQEAFRKNKSLTDKNRIDKSMSDARKALRALERANQLDLKAVTRLLQLSYGILGQERRKLLQPYIDSTRMSTLSPEKLSAAISHASTATRPSPNDDLASSGTTSLRAIATNNTTTIPPSSTSSTSSSGPTTPQISESHLATALSQSVDRHPPAPLHLQNPRTIPPILSPPVVSLIKSATGKNPEPTLPVPLFKPLHPKREANLRWRYFVKQIAKVNPPLPSELRQEVEWKSRVGLHSYPTQLGDKEAAKDKTSVVAGKEDLDTSSATVTTHDPLTDLSQWKEREQQILETIRAWNRNGKNQKEQRWATGWPHPTIGGKPARPNTLTPRLYRRIWQHLLDDVPVLDVRVSSPGSRSEPLPNSSGRAKKSANSTLEQPIHAPLFSVSKSVHSYGSRYREGLSMQATVNSFDKIGLSETTDPAPLKDRNKKSKSRP</sequence>